<protein>
    <submittedName>
        <fullName evidence="1">Uncharacterized protein</fullName>
    </submittedName>
</protein>
<dbReference type="Ensembl" id="ENSCANT00000041118.1">
    <property type="protein sequence ID" value="ENSCANP00000018163.1"/>
    <property type="gene ID" value="ENSCANG00000032539.1"/>
</dbReference>
<reference evidence="1" key="2">
    <citation type="submission" date="2025-09" db="UniProtKB">
        <authorList>
            <consortium name="Ensembl"/>
        </authorList>
    </citation>
    <scope>IDENTIFICATION</scope>
</reference>
<dbReference type="Proteomes" id="UP000233080">
    <property type="component" value="Unassembled WGS sequence"/>
</dbReference>
<proteinExistence type="predicted"/>
<organism evidence="1 2">
    <name type="scientific">Colobus angolensis palliatus</name>
    <name type="common">Peters' Angolan colobus</name>
    <dbReference type="NCBI Taxonomy" id="336983"/>
    <lineage>
        <taxon>Eukaryota</taxon>
        <taxon>Metazoa</taxon>
        <taxon>Chordata</taxon>
        <taxon>Craniata</taxon>
        <taxon>Vertebrata</taxon>
        <taxon>Euteleostomi</taxon>
        <taxon>Mammalia</taxon>
        <taxon>Eutheria</taxon>
        <taxon>Euarchontoglires</taxon>
        <taxon>Primates</taxon>
        <taxon>Haplorrhini</taxon>
        <taxon>Catarrhini</taxon>
        <taxon>Cercopithecidae</taxon>
        <taxon>Colobinae</taxon>
        <taxon>Colobus</taxon>
    </lineage>
</organism>
<dbReference type="AlphaFoldDB" id="A0A2K5IN85"/>
<evidence type="ECO:0000313" key="2">
    <source>
        <dbReference type="Proteomes" id="UP000233080"/>
    </source>
</evidence>
<name>A0A2K5IN85_COLAP</name>
<accession>A0A2K5IN85</accession>
<sequence length="49" mass="5755">MSLDCVNQSTNIISIIKYVLKSSCLCNTYLFLFLKCEMFFNYLPICQFT</sequence>
<keyword evidence="2" id="KW-1185">Reference proteome</keyword>
<reference evidence="1" key="1">
    <citation type="submission" date="2025-08" db="UniProtKB">
        <authorList>
            <consortium name="Ensembl"/>
        </authorList>
    </citation>
    <scope>IDENTIFICATION</scope>
</reference>
<evidence type="ECO:0000313" key="1">
    <source>
        <dbReference type="Ensembl" id="ENSCANP00000018163.1"/>
    </source>
</evidence>